<protein>
    <submittedName>
        <fullName evidence="2">Uncharacterized protein</fullName>
    </submittedName>
</protein>
<accession>L9YW72</accession>
<proteinExistence type="predicted"/>
<dbReference type="RefSeq" id="WP_008457950.1">
    <property type="nucleotide sequence ID" value="NZ_AOIJ01000063.1"/>
</dbReference>
<reference evidence="2 3" key="1">
    <citation type="journal article" date="2014" name="PLoS Genet.">
        <title>Phylogenetically driven sequencing of extremely halophilic archaea reveals strategies for static and dynamic osmo-response.</title>
        <authorList>
            <person name="Becker E.A."/>
            <person name="Seitzer P.M."/>
            <person name="Tritt A."/>
            <person name="Larsen D."/>
            <person name="Krusor M."/>
            <person name="Yao A.I."/>
            <person name="Wu D."/>
            <person name="Madern D."/>
            <person name="Eisen J.A."/>
            <person name="Darling A.E."/>
            <person name="Facciotti M.T."/>
        </authorList>
    </citation>
    <scope>NUCLEOTIDE SEQUENCE [LARGE SCALE GENOMIC DNA]</scope>
    <source>
        <strain evidence="2 3">JCM 14663</strain>
    </source>
</reference>
<dbReference type="EMBL" id="AOIJ01000063">
    <property type="protein sequence ID" value="ELY77143.1"/>
    <property type="molecule type" value="Genomic_DNA"/>
</dbReference>
<organism evidence="2 3">
    <name type="scientific">Natrinema gari JCM 14663</name>
    <dbReference type="NCBI Taxonomy" id="1230459"/>
    <lineage>
        <taxon>Archaea</taxon>
        <taxon>Methanobacteriati</taxon>
        <taxon>Methanobacteriota</taxon>
        <taxon>Stenosarchaea group</taxon>
        <taxon>Halobacteria</taxon>
        <taxon>Halobacteriales</taxon>
        <taxon>Natrialbaceae</taxon>
        <taxon>Natrinema</taxon>
    </lineage>
</organism>
<comment type="caution">
    <text evidence="2">The sequence shown here is derived from an EMBL/GenBank/DDBJ whole genome shotgun (WGS) entry which is preliminary data.</text>
</comment>
<dbReference type="PATRIC" id="fig|1230459.4.peg.3368"/>
<feature type="region of interest" description="Disordered" evidence="1">
    <location>
        <begin position="30"/>
        <end position="49"/>
    </location>
</feature>
<dbReference type="AlphaFoldDB" id="L9YW72"/>
<dbReference type="Proteomes" id="UP000011592">
    <property type="component" value="Unassembled WGS sequence"/>
</dbReference>
<gene>
    <name evidence="2" type="ORF">C486_16880</name>
</gene>
<evidence type="ECO:0000313" key="2">
    <source>
        <dbReference type="EMBL" id="ELY77143.1"/>
    </source>
</evidence>
<evidence type="ECO:0000256" key="1">
    <source>
        <dbReference type="SAM" id="MobiDB-lite"/>
    </source>
</evidence>
<sequence length="229" mass="25840">MGAEICDACGLEKIGGRCLTRWCPDRHSSVDDVLGSDTTGSESKPDALGPRAPHWFDFNRVSETASEWAFEILEWDNNPDADDIDDRGEAEVVRGDHRFVVTTWLQPRERTHDRYWGVAHETVNQDSEAEPLAFQISTSQSIAQNNLGHAKDVLDSGEPEPHVLVRDHVDSRRETFEYPAGHMAEKAADLQIELEIGNDDREYIVTVRSKADWEERLKRERALESAGDA</sequence>
<keyword evidence="3" id="KW-1185">Reference proteome</keyword>
<name>L9YW72_9EURY</name>
<evidence type="ECO:0000313" key="3">
    <source>
        <dbReference type="Proteomes" id="UP000011592"/>
    </source>
</evidence>